<dbReference type="InterPro" id="IPR013249">
    <property type="entry name" value="RNA_pol_sigma70_r4_t2"/>
</dbReference>
<dbReference type="NCBIfam" id="TIGR02937">
    <property type="entry name" value="sigma70-ECF"/>
    <property type="match status" value="1"/>
</dbReference>
<protein>
    <submittedName>
        <fullName evidence="7">DNA-directed RNA polymerase sigma-70 factor</fullName>
    </submittedName>
</protein>
<gene>
    <name evidence="7" type="ORF">FUAX_28440</name>
</gene>
<keyword evidence="2" id="KW-0805">Transcription regulation</keyword>
<dbReference type="InterPro" id="IPR014327">
    <property type="entry name" value="RNA_pol_sigma70_bacteroid"/>
</dbReference>
<dbReference type="PANTHER" id="PTHR43133:SF46">
    <property type="entry name" value="RNA POLYMERASE SIGMA-70 FACTOR ECF SUBFAMILY"/>
    <property type="match status" value="1"/>
</dbReference>
<dbReference type="InterPro" id="IPR007627">
    <property type="entry name" value="RNA_pol_sigma70_r2"/>
</dbReference>
<evidence type="ECO:0000256" key="3">
    <source>
        <dbReference type="ARBA" id="ARBA00023082"/>
    </source>
</evidence>
<dbReference type="Proteomes" id="UP001348817">
    <property type="component" value="Chromosome"/>
</dbReference>
<dbReference type="EMBL" id="AP025314">
    <property type="protein sequence ID" value="BDD10412.1"/>
    <property type="molecule type" value="Genomic_DNA"/>
</dbReference>
<dbReference type="GO" id="GO:0006352">
    <property type="term" value="P:DNA-templated transcription initiation"/>
    <property type="evidence" value="ECO:0007669"/>
    <property type="project" value="InterPro"/>
</dbReference>
<dbReference type="InterPro" id="IPR000792">
    <property type="entry name" value="Tscrpt_reg_LuxR_C"/>
</dbReference>
<dbReference type="SUPFAM" id="SSF88659">
    <property type="entry name" value="Sigma3 and sigma4 domains of RNA polymerase sigma factors"/>
    <property type="match status" value="1"/>
</dbReference>
<proteinExistence type="inferred from homology"/>
<evidence type="ECO:0000256" key="1">
    <source>
        <dbReference type="ARBA" id="ARBA00010641"/>
    </source>
</evidence>
<dbReference type="GO" id="GO:0016987">
    <property type="term" value="F:sigma factor activity"/>
    <property type="evidence" value="ECO:0007669"/>
    <property type="project" value="UniProtKB-KW"/>
</dbReference>
<dbReference type="KEGG" id="fax:FUAX_28440"/>
<dbReference type="SUPFAM" id="SSF88946">
    <property type="entry name" value="Sigma2 domain of RNA polymerase sigma factors"/>
    <property type="match status" value="1"/>
</dbReference>
<dbReference type="InterPro" id="IPR014284">
    <property type="entry name" value="RNA_pol_sigma-70_dom"/>
</dbReference>
<feature type="domain" description="RNA polymerase sigma factor 70 region 4 type 2" evidence="6">
    <location>
        <begin position="105"/>
        <end position="157"/>
    </location>
</feature>
<evidence type="ECO:0000256" key="4">
    <source>
        <dbReference type="ARBA" id="ARBA00023163"/>
    </source>
</evidence>
<organism evidence="7 8">
    <name type="scientific">Fulvitalea axinellae</name>
    <dbReference type="NCBI Taxonomy" id="1182444"/>
    <lineage>
        <taxon>Bacteria</taxon>
        <taxon>Pseudomonadati</taxon>
        <taxon>Bacteroidota</taxon>
        <taxon>Cytophagia</taxon>
        <taxon>Cytophagales</taxon>
        <taxon>Persicobacteraceae</taxon>
        <taxon>Fulvitalea</taxon>
    </lineage>
</organism>
<keyword evidence="3" id="KW-0731">Sigma factor</keyword>
<dbReference type="GO" id="GO:0003677">
    <property type="term" value="F:DNA binding"/>
    <property type="evidence" value="ECO:0007669"/>
    <property type="project" value="InterPro"/>
</dbReference>
<dbReference type="AlphaFoldDB" id="A0AAU9CTN0"/>
<evidence type="ECO:0000259" key="5">
    <source>
        <dbReference type="Pfam" id="PF04542"/>
    </source>
</evidence>
<name>A0AAU9CTN0_9BACT</name>
<dbReference type="Gene3D" id="1.10.1740.10">
    <property type="match status" value="1"/>
</dbReference>
<dbReference type="InterPro" id="IPR013325">
    <property type="entry name" value="RNA_pol_sigma_r2"/>
</dbReference>
<sequence>MDDRKLLFHRAFLSFYSPICAYVAQYTKDMAEAEELVQQAFYKAWEAGREFESETHLKNYLYRSTYNMTLNWKRHQSIVREHQAYTKHVMADQYGTEADGFEINEILENTVKSLPDQCRRAFELNRFGGLKYKEVADTMGLSVRTVEVHVSKALKKLRESMKDYLEPH</sequence>
<dbReference type="PANTHER" id="PTHR43133">
    <property type="entry name" value="RNA POLYMERASE ECF-TYPE SIGMA FACTO"/>
    <property type="match status" value="1"/>
</dbReference>
<dbReference type="InterPro" id="IPR036388">
    <property type="entry name" value="WH-like_DNA-bd_sf"/>
</dbReference>
<dbReference type="Gene3D" id="1.10.10.10">
    <property type="entry name" value="Winged helix-like DNA-binding domain superfamily/Winged helix DNA-binding domain"/>
    <property type="match status" value="1"/>
</dbReference>
<dbReference type="GO" id="GO:0000428">
    <property type="term" value="C:DNA-directed RNA polymerase complex"/>
    <property type="evidence" value="ECO:0007669"/>
    <property type="project" value="UniProtKB-KW"/>
</dbReference>
<dbReference type="PRINTS" id="PR00038">
    <property type="entry name" value="HTHLUXR"/>
</dbReference>
<evidence type="ECO:0000256" key="2">
    <source>
        <dbReference type="ARBA" id="ARBA00023015"/>
    </source>
</evidence>
<keyword evidence="4" id="KW-0804">Transcription</keyword>
<dbReference type="InterPro" id="IPR039425">
    <property type="entry name" value="RNA_pol_sigma-70-like"/>
</dbReference>
<dbReference type="RefSeq" id="WP_338391969.1">
    <property type="nucleotide sequence ID" value="NZ_AP025314.1"/>
</dbReference>
<reference evidence="7 8" key="1">
    <citation type="submission" date="2021-12" db="EMBL/GenBank/DDBJ databases">
        <title>Genome sequencing of bacteria with rrn-lacking chromosome and rrn-plasmid.</title>
        <authorList>
            <person name="Anda M."/>
            <person name="Iwasaki W."/>
        </authorList>
    </citation>
    <scope>NUCLEOTIDE SEQUENCE [LARGE SCALE GENOMIC DNA]</scope>
    <source>
        <strain evidence="7 8">DSM 100852</strain>
    </source>
</reference>
<keyword evidence="7" id="KW-0240">DNA-directed RNA polymerase</keyword>
<comment type="similarity">
    <text evidence="1">Belongs to the sigma-70 factor family. ECF subfamily.</text>
</comment>
<accession>A0AAU9CTN0</accession>
<evidence type="ECO:0000259" key="6">
    <source>
        <dbReference type="Pfam" id="PF08281"/>
    </source>
</evidence>
<dbReference type="Pfam" id="PF08281">
    <property type="entry name" value="Sigma70_r4_2"/>
    <property type="match status" value="1"/>
</dbReference>
<keyword evidence="8" id="KW-1185">Reference proteome</keyword>
<feature type="domain" description="RNA polymerase sigma-70 region 2" evidence="5">
    <location>
        <begin position="15"/>
        <end position="77"/>
    </location>
</feature>
<dbReference type="Pfam" id="PF04542">
    <property type="entry name" value="Sigma70_r2"/>
    <property type="match status" value="1"/>
</dbReference>
<dbReference type="CDD" id="cd06171">
    <property type="entry name" value="Sigma70_r4"/>
    <property type="match status" value="1"/>
</dbReference>
<evidence type="ECO:0000313" key="7">
    <source>
        <dbReference type="EMBL" id="BDD10412.1"/>
    </source>
</evidence>
<dbReference type="NCBIfam" id="TIGR02985">
    <property type="entry name" value="Sig70_bacteroi1"/>
    <property type="match status" value="1"/>
</dbReference>
<evidence type="ECO:0000313" key="8">
    <source>
        <dbReference type="Proteomes" id="UP001348817"/>
    </source>
</evidence>
<dbReference type="InterPro" id="IPR013324">
    <property type="entry name" value="RNA_pol_sigma_r3/r4-like"/>
</dbReference>